<dbReference type="Gene3D" id="3.40.50.720">
    <property type="entry name" value="NAD(P)-binding Rossmann-like Domain"/>
    <property type="match status" value="1"/>
</dbReference>
<feature type="signal peptide" evidence="4">
    <location>
        <begin position="1"/>
        <end position="19"/>
    </location>
</feature>
<evidence type="ECO:0000256" key="3">
    <source>
        <dbReference type="RuleBase" id="RU000363"/>
    </source>
</evidence>
<dbReference type="InterPro" id="IPR051911">
    <property type="entry name" value="SDR_oxidoreductase"/>
</dbReference>
<dbReference type="InterPro" id="IPR036291">
    <property type="entry name" value="NAD(P)-bd_dom_sf"/>
</dbReference>
<dbReference type="GO" id="GO:0016491">
    <property type="term" value="F:oxidoreductase activity"/>
    <property type="evidence" value="ECO:0007669"/>
    <property type="project" value="UniProtKB-KW"/>
</dbReference>
<evidence type="ECO:0000313" key="6">
    <source>
        <dbReference type="Proteomes" id="UP000703269"/>
    </source>
</evidence>
<evidence type="ECO:0000256" key="2">
    <source>
        <dbReference type="ARBA" id="ARBA00023002"/>
    </source>
</evidence>
<reference evidence="5 6" key="1">
    <citation type="submission" date="2021-08" db="EMBL/GenBank/DDBJ databases">
        <title>Draft Genome Sequence of Phanerochaete sordida strain YK-624.</title>
        <authorList>
            <person name="Mori T."/>
            <person name="Dohra H."/>
            <person name="Suzuki T."/>
            <person name="Kawagishi H."/>
            <person name="Hirai H."/>
        </authorList>
    </citation>
    <scope>NUCLEOTIDE SEQUENCE [LARGE SCALE GENOMIC DNA]</scope>
    <source>
        <strain evidence="5 6">YK-624</strain>
    </source>
</reference>
<keyword evidence="6" id="KW-1185">Reference proteome</keyword>
<protein>
    <submittedName>
        <fullName evidence="5">SDR family oxidoreductase</fullName>
    </submittedName>
</protein>
<dbReference type="PRINTS" id="PR00080">
    <property type="entry name" value="SDRFAMILY"/>
</dbReference>
<dbReference type="InterPro" id="IPR002347">
    <property type="entry name" value="SDR_fam"/>
</dbReference>
<accession>A0A9P3LEM3</accession>
<evidence type="ECO:0000313" key="5">
    <source>
        <dbReference type="EMBL" id="GJE91663.1"/>
    </source>
</evidence>
<evidence type="ECO:0000256" key="4">
    <source>
        <dbReference type="SAM" id="SignalP"/>
    </source>
</evidence>
<name>A0A9P3LEM3_9APHY</name>
<evidence type="ECO:0000256" key="1">
    <source>
        <dbReference type="ARBA" id="ARBA00006484"/>
    </source>
</evidence>
<dbReference type="EMBL" id="BPQB01000022">
    <property type="protein sequence ID" value="GJE91663.1"/>
    <property type="molecule type" value="Genomic_DNA"/>
</dbReference>
<dbReference type="Pfam" id="PF00106">
    <property type="entry name" value="adh_short"/>
    <property type="match status" value="1"/>
</dbReference>
<proteinExistence type="inferred from homology"/>
<dbReference type="PRINTS" id="PR00081">
    <property type="entry name" value="GDHRDH"/>
</dbReference>
<keyword evidence="4" id="KW-0732">Signal</keyword>
<dbReference type="SUPFAM" id="SSF51735">
    <property type="entry name" value="NAD(P)-binding Rossmann-fold domains"/>
    <property type="match status" value="1"/>
</dbReference>
<dbReference type="PANTHER" id="PTHR43976:SF16">
    <property type="entry name" value="SHORT-CHAIN DEHYDROGENASE_REDUCTASE FAMILY PROTEIN"/>
    <property type="match status" value="1"/>
</dbReference>
<dbReference type="CDD" id="cd05374">
    <property type="entry name" value="17beta-HSD-like_SDR_c"/>
    <property type="match status" value="1"/>
</dbReference>
<comment type="caution">
    <text evidence="5">The sequence shown here is derived from an EMBL/GenBank/DDBJ whole genome shotgun (WGS) entry which is preliminary data.</text>
</comment>
<organism evidence="5 6">
    <name type="scientific">Phanerochaete sordida</name>
    <dbReference type="NCBI Taxonomy" id="48140"/>
    <lineage>
        <taxon>Eukaryota</taxon>
        <taxon>Fungi</taxon>
        <taxon>Dikarya</taxon>
        <taxon>Basidiomycota</taxon>
        <taxon>Agaricomycotina</taxon>
        <taxon>Agaricomycetes</taxon>
        <taxon>Polyporales</taxon>
        <taxon>Phanerochaetaceae</taxon>
        <taxon>Phanerochaete</taxon>
    </lineage>
</organism>
<dbReference type="AlphaFoldDB" id="A0A9P3LEM3"/>
<feature type="chain" id="PRO_5040205778" evidence="4">
    <location>
        <begin position="20"/>
        <end position="289"/>
    </location>
</feature>
<sequence>MHSARIWLVTGSSSGFGLAMCKLALAKGDKVIATLRRPSDLDELSSQYPPDVLLVLKVDVTHTEDVISAFRIAKERFGRVDVVFNNAASFIVGEVEGVPDAEARRVMEVVFWGATTVSKEAVRFFREENPPGAGGLLLNISSDGGHSSFPAVGYYIAAKHALEGLTETFARELDPGWNIKICLITPGVFRTEIKSKSPSVPVHAAYEHVGSVQQSRKFLDMYWDPSKPVRVGDVEKAVGKIYELSLLERPPMRLFLGKDCLERVGQQLQQVGEDLRSSAPWSQDLLEDE</sequence>
<dbReference type="Proteomes" id="UP000703269">
    <property type="component" value="Unassembled WGS sequence"/>
</dbReference>
<comment type="similarity">
    <text evidence="1 3">Belongs to the short-chain dehydrogenases/reductases (SDR) family.</text>
</comment>
<gene>
    <name evidence="5" type="ORF">PsYK624_078130</name>
</gene>
<dbReference type="PANTHER" id="PTHR43976">
    <property type="entry name" value="SHORT CHAIN DEHYDROGENASE"/>
    <property type="match status" value="1"/>
</dbReference>
<dbReference type="OrthoDB" id="1274115at2759"/>
<keyword evidence="2" id="KW-0560">Oxidoreductase</keyword>